<gene>
    <name evidence="4" type="ORF">PHMEG_00017681</name>
</gene>
<feature type="compositionally biased region" description="Polar residues" evidence="1">
    <location>
        <begin position="759"/>
        <end position="769"/>
    </location>
</feature>
<dbReference type="AlphaFoldDB" id="A0A225VVP2"/>
<dbReference type="CDD" id="cd09272">
    <property type="entry name" value="RNase_HI_RT_Ty1"/>
    <property type="match status" value="1"/>
</dbReference>
<dbReference type="InterPro" id="IPR013103">
    <property type="entry name" value="RVT_2"/>
</dbReference>
<sequence>MHVPDAARQRKEKLSSRTQLCLLLGYSSSTNGYKLMNLRTGSVTTCRGGNMKAHEEFTVDSIYVDQLLQNTFAYGDHELPANVSIVPIKTTMQSYLKLPEDVAAQRAAQLAKLSLVEKPAAPVGATRAMTSVEPAAPVYDHQPAVEPAAPVLDKPCDDRVVPVGAAKQRKRRRAATDDDNWEPATGKQPVPAGSSDTTSRPKRTRKQSVRLKDYVVTHVLAVASEDVPIPTSHKQASRSKRWSDWKAAMQAEMDSQREHGTWDLVPRSKANGKRVISCKWVYALKRDATGRIVRYKARLVIRGFLQRMGIDYTETYAPVIRFETIRCVILFALQRGWDILQFDVKTAFLYGDLDEEVYMEQPPGFGEDSPHYVCRLKKSLYGLRQAPRVWNQTLHKFLTKVGLVRLDSDYGLYARKVGDEVTLLLTVYVDDLLLLGPSDLCAQVAQQLAAEYELTALGPVKYLLGVEILIDRQRRHAIFCQRQYIREVLKRFHMNDCNSVATPEALRAEVVTPDKADTSSPYRELVGALQYLVSASRPDIAHAVRHLSKYLSCFDHTHYAMAKRVLRYLAGTASHGLVMDIPVGTDVELVCYTDADYANDPDDRKSVSGFVTFVNGNVVSYGSRKQEINAQSTTEAEYIAMNEGTRDLLWMTDLCEELNWPSATPEIRGDNKSCIYLTAKPGKHSKTKHIQNKFHLVRHLVEGERLRVSHVGTNDMIADIMTKALPANKFEHCRDGMKVLRIDRVKSLHDSVGARQRSPKLQRNSSGSRHSVPMH</sequence>
<dbReference type="OrthoDB" id="121575at2759"/>
<comment type="caution">
    <text evidence="4">The sequence shown here is derived from an EMBL/GenBank/DDBJ whole genome shotgun (WGS) entry which is preliminary data.</text>
</comment>
<evidence type="ECO:0000259" key="3">
    <source>
        <dbReference type="Pfam" id="PF25597"/>
    </source>
</evidence>
<feature type="region of interest" description="Disordered" evidence="1">
    <location>
        <begin position="749"/>
        <end position="775"/>
    </location>
</feature>
<dbReference type="PANTHER" id="PTHR11439">
    <property type="entry name" value="GAG-POL-RELATED RETROTRANSPOSON"/>
    <property type="match status" value="1"/>
</dbReference>
<keyword evidence="5" id="KW-1185">Reference proteome</keyword>
<dbReference type="SUPFAM" id="SSF56672">
    <property type="entry name" value="DNA/RNA polymerases"/>
    <property type="match status" value="1"/>
</dbReference>
<reference evidence="5" key="1">
    <citation type="submission" date="2017-03" db="EMBL/GenBank/DDBJ databases">
        <title>Phytopthora megakarya and P. palmivora, two closely related causual agents of cacao black pod achieved similar genome size and gene model numbers by different mechanisms.</title>
        <authorList>
            <person name="Ali S."/>
            <person name="Shao J."/>
            <person name="Larry D.J."/>
            <person name="Kronmiller B."/>
            <person name="Shen D."/>
            <person name="Strem M.D."/>
            <person name="Melnick R.L."/>
            <person name="Guiltinan M.J."/>
            <person name="Tyler B.M."/>
            <person name="Meinhardt L.W."/>
            <person name="Bailey B.A."/>
        </authorList>
    </citation>
    <scope>NUCLEOTIDE SEQUENCE [LARGE SCALE GENOMIC DNA]</scope>
    <source>
        <strain evidence="5">zdho120</strain>
    </source>
</reference>
<accession>A0A225VVP2</accession>
<dbReference type="Proteomes" id="UP000198211">
    <property type="component" value="Unassembled WGS sequence"/>
</dbReference>
<name>A0A225VVP2_9STRA</name>
<dbReference type="InterPro" id="IPR043502">
    <property type="entry name" value="DNA/RNA_pol_sf"/>
</dbReference>
<feature type="domain" description="Retroviral polymerase SH3-like" evidence="3">
    <location>
        <begin position="2"/>
        <end position="55"/>
    </location>
</feature>
<dbReference type="Pfam" id="PF25597">
    <property type="entry name" value="SH3_retrovirus"/>
    <property type="match status" value="1"/>
</dbReference>
<evidence type="ECO:0000259" key="2">
    <source>
        <dbReference type="Pfam" id="PF07727"/>
    </source>
</evidence>
<protein>
    <submittedName>
        <fullName evidence="4">Integrase, catalytic core protein</fullName>
    </submittedName>
</protein>
<dbReference type="EMBL" id="NBNE01002731">
    <property type="protein sequence ID" value="OWZ09591.1"/>
    <property type="molecule type" value="Genomic_DNA"/>
</dbReference>
<proteinExistence type="predicted"/>
<feature type="domain" description="Reverse transcriptase Ty1/copia-type" evidence="2">
    <location>
        <begin position="261"/>
        <end position="503"/>
    </location>
</feature>
<feature type="region of interest" description="Disordered" evidence="1">
    <location>
        <begin position="149"/>
        <end position="208"/>
    </location>
</feature>
<evidence type="ECO:0000256" key="1">
    <source>
        <dbReference type="SAM" id="MobiDB-lite"/>
    </source>
</evidence>
<dbReference type="InterPro" id="IPR057670">
    <property type="entry name" value="SH3_retrovirus"/>
</dbReference>
<evidence type="ECO:0000313" key="5">
    <source>
        <dbReference type="Proteomes" id="UP000198211"/>
    </source>
</evidence>
<organism evidence="4 5">
    <name type="scientific">Phytophthora megakarya</name>
    <dbReference type="NCBI Taxonomy" id="4795"/>
    <lineage>
        <taxon>Eukaryota</taxon>
        <taxon>Sar</taxon>
        <taxon>Stramenopiles</taxon>
        <taxon>Oomycota</taxon>
        <taxon>Peronosporomycetes</taxon>
        <taxon>Peronosporales</taxon>
        <taxon>Peronosporaceae</taxon>
        <taxon>Phytophthora</taxon>
    </lineage>
</organism>
<dbReference type="PANTHER" id="PTHR11439:SF463">
    <property type="entry name" value="REVERSE TRANSCRIPTASE TY1_COPIA-TYPE DOMAIN-CONTAINING PROTEIN"/>
    <property type="match status" value="1"/>
</dbReference>
<evidence type="ECO:0000313" key="4">
    <source>
        <dbReference type="EMBL" id="OWZ09591.1"/>
    </source>
</evidence>
<dbReference type="Pfam" id="PF07727">
    <property type="entry name" value="RVT_2"/>
    <property type="match status" value="1"/>
</dbReference>